<evidence type="ECO:0000256" key="2">
    <source>
        <dbReference type="ARBA" id="ARBA00022723"/>
    </source>
</evidence>
<protein>
    <submittedName>
        <fullName evidence="6">Zn-dependent hydrolase, glyoxylase</fullName>
    </submittedName>
</protein>
<evidence type="ECO:0000259" key="5">
    <source>
        <dbReference type="SMART" id="SM00849"/>
    </source>
</evidence>
<dbReference type="HOGENOM" id="CLU_030571_5_3_11"/>
<evidence type="ECO:0000256" key="3">
    <source>
        <dbReference type="ARBA" id="ARBA00022801"/>
    </source>
</evidence>
<comment type="cofactor">
    <cofactor evidence="1">
        <name>Zn(2+)</name>
        <dbReference type="ChEBI" id="CHEBI:29105"/>
    </cofactor>
</comment>
<dbReference type="EMBL" id="CP001682">
    <property type="protein sequence ID" value="ACU94125.1"/>
    <property type="molecule type" value="Genomic_DNA"/>
</dbReference>
<dbReference type="InterPro" id="IPR051453">
    <property type="entry name" value="MBL_Glyoxalase_II"/>
</dbReference>
<evidence type="ECO:0000313" key="6">
    <source>
        <dbReference type="EMBL" id="ACU94125.1"/>
    </source>
</evidence>
<dbReference type="SMART" id="SM00849">
    <property type="entry name" value="Lactamase_B"/>
    <property type="match status" value="1"/>
</dbReference>
<name>C7MMI5_CRYCD</name>
<dbReference type="InterPro" id="IPR036866">
    <property type="entry name" value="RibonucZ/Hydroxyglut_hydro"/>
</dbReference>
<dbReference type="eggNOG" id="COG0491">
    <property type="taxonomic scope" value="Bacteria"/>
</dbReference>
<dbReference type="AlphaFoldDB" id="C7MMI5"/>
<dbReference type="CDD" id="cd06262">
    <property type="entry name" value="metallo-hydrolase-like_MBL-fold"/>
    <property type="match status" value="1"/>
</dbReference>
<feature type="domain" description="Metallo-beta-lactamase" evidence="5">
    <location>
        <begin position="26"/>
        <end position="204"/>
    </location>
</feature>
<keyword evidence="7" id="KW-1185">Reference proteome</keyword>
<reference evidence="6 7" key="1">
    <citation type="journal article" date="2009" name="Stand. Genomic Sci.">
        <title>Complete genome sequence of Cryptobacterium curtum type strain (12-3).</title>
        <authorList>
            <person name="Mavrommatis K."/>
            <person name="Pukall R."/>
            <person name="Rohde C."/>
            <person name="Chen F."/>
            <person name="Sims D."/>
            <person name="Brettin T."/>
            <person name="Kuske C."/>
            <person name="Detter J.C."/>
            <person name="Han C."/>
            <person name="Lapidus A."/>
            <person name="Copeland A."/>
            <person name="Glavina Del Rio T."/>
            <person name="Nolan M."/>
            <person name="Lucas S."/>
            <person name="Tice H."/>
            <person name="Cheng J.F."/>
            <person name="Bruce D."/>
            <person name="Goodwin L."/>
            <person name="Pitluck S."/>
            <person name="Ovchinnikova G."/>
            <person name="Pati A."/>
            <person name="Ivanova N."/>
            <person name="Chen A."/>
            <person name="Palaniappan K."/>
            <person name="Chain P."/>
            <person name="D'haeseleer P."/>
            <person name="Goker M."/>
            <person name="Bristow J."/>
            <person name="Eisen J.A."/>
            <person name="Markowitz V."/>
            <person name="Hugenholtz P."/>
            <person name="Rohde M."/>
            <person name="Klenk H.P."/>
            <person name="Kyrpides N.C."/>
        </authorList>
    </citation>
    <scope>NUCLEOTIDE SEQUENCE [LARGE SCALE GENOMIC DNA]</scope>
    <source>
        <strain evidence="7">ATCC 700683 / DSM 15641 / 12-3</strain>
    </source>
</reference>
<evidence type="ECO:0000256" key="1">
    <source>
        <dbReference type="ARBA" id="ARBA00001947"/>
    </source>
</evidence>
<dbReference type="SUPFAM" id="SSF56281">
    <property type="entry name" value="Metallo-hydrolase/oxidoreductase"/>
    <property type="match status" value="1"/>
</dbReference>
<dbReference type="KEGG" id="ccu:Ccur_04020"/>
<dbReference type="Proteomes" id="UP000000954">
    <property type="component" value="Chromosome"/>
</dbReference>
<gene>
    <name evidence="6" type="ordered locus">Ccur_04020</name>
</gene>
<dbReference type="GO" id="GO:0046872">
    <property type="term" value="F:metal ion binding"/>
    <property type="evidence" value="ECO:0007669"/>
    <property type="project" value="UniProtKB-KW"/>
</dbReference>
<dbReference type="PANTHER" id="PTHR46233:SF3">
    <property type="entry name" value="HYDROXYACYLGLUTATHIONE HYDROLASE GLOC"/>
    <property type="match status" value="1"/>
</dbReference>
<dbReference type="PANTHER" id="PTHR46233">
    <property type="entry name" value="HYDROXYACYLGLUTATHIONE HYDROLASE GLOC"/>
    <property type="match status" value="1"/>
</dbReference>
<accession>C7MMI5</accession>
<dbReference type="OrthoDB" id="9802991at2"/>
<dbReference type="Gene3D" id="3.60.15.10">
    <property type="entry name" value="Ribonuclease Z/Hydroxyacylglutathione hydrolase-like"/>
    <property type="match status" value="1"/>
</dbReference>
<dbReference type="GO" id="GO:0016787">
    <property type="term" value="F:hydrolase activity"/>
    <property type="evidence" value="ECO:0007669"/>
    <property type="project" value="UniProtKB-KW"/>
</dbReference>
<proteinExistence type="predicted"/>
<dbReference type="STRING" id="469378.Ccur_04020"/>
<keyword evidence="2" id="KW-0479">Metal-binding</keyword>
<keyword evidence="3 6" id="KW-0378">Hydrolase</keyword>
<sequence length="222" mass="23772">MARFDDLHEVKGGCVPISFLVLGPIENNVYLIDDGAGGVIVVDPSCEPDLIMDALAGRPISALFVTHQHWDHVGALRALVDRTGAAVYASRIDAPTIESGQADRHSPERIPPCRVDHKLSDGESVTVGMLTWRCILTPGHTKGSMCLLAETGTRPGSPVLISGDTLFQASIGRVDFEGGSMTDMRASLRKLSKLPDDTIVLPGHMGTTTIGAERHRVIEALM</sequence>
<keyword evidence="4" id="KW-0862">Zinc</keyword>
<dbReference type="InterPro" id="IPR001279">
    <property type="entry name" value="Metallo-B-lactamas"/>
</dbReference>
<organism evidence="6 7">
    <name type="scientific">Cryptobacterium curtum (strain ATCC 700683 / DSM 15641 / CCUG 43107 / 12-3)</name>
    <dbReference type="NCBI Taxonomy" id="469378"/>
    <lineage>
        <taxon>Bacteria</taxon>
        <taxon>Bacillati</taxon>
        <taxon>Actinomycetota</taxon>
        <taxon>Coriobacteriia</taxon>
        <taxon>Eggerthellales</taxon>
        <taxon>Eggerthellaceae</taxon>
        <taxon>Cryptobacterium</taxon>
    </lineage>
</organism>
<dbReference type="Pfam" id="PF00753">
    <property type="entry name" value="Lactamase_B"/>
    <property type="match status" value="1"/>
</dbReference>
<evidence type="ECO:0000256" key="4">
    <source>
        <dbReference type="ARBA" id="ARBA00022833"/>
    </source>
</evidence>
<evidence type="ECO:0000313" key="7">
    <source>
        <dbReference type="Proteomes" id="UP000000954"/>
    </source>
</evidence>
<dbReference type="RefSeq" id="WP_012802813.1">
    <property type="nucleotide sequence ID" value="NC_013170.1"/>
</dbReference>